<dbReference type="InterPro" id="IPR016163">
    <property type="entry name" value="Ald_DH_C"/>
</dbReference>
<dbReference type="InterPro" id="IPR015590">
    <property type="entry name" value="Aldehyde_DH_dom"/>
</dbReference>
<dbReference type="InterPro" id="IPR016161">
    <property type="entry name" value="Ald_DH/histidinol_DH"/>
</dbReference>
<dbReference type="GO" id="GO:0004029">
    <property type="term" value="F:aldehyde dehydrogenase (NAD+) activity"/>
    <property type="evidence" value="ECO:0007669"/>
    <property type="project" value="UniProtKB-EC"/>
</dbReference>
<dbReference type="PANTHER" id="PTHR11699">
    <property type="entry name" value="ALDEHYDE DEHYDROGENASE-RELATED"/>
    <property type="match status" value="1"/>
</dbReference>
<evidence type="ECO:0000256" key="2">
    <source>
        <dbReference type="ARBA" id="ARBA00023002"/>
    </source>
</evidence>
<dbReference type="RefSeq" id="XP_017998709.1">
    <property type="nucleotide sequence ID" value="XM_018146058.1"/>
</dbReference>
<dbReference type="FunFam" id="3.40.309.10:FF:000012">
    <property type="entry name" value="Betaine aldehyde dehydrogenase"/>
    <property type="match status" value="1"/>
</dbReference>
<dbReference type="VEuPathDB" id="FungiDB:AB675_5819"/>
<comment type="catalytic activity">
    <reaction evidence="4">
        <text>an aldehyde + NAD(+) + H2O = a carboxylate + NADH + 2 H(+)</text>
        <dbReference type="Rhea" id="RHEA:16185"/>
        <dbReference type="ChEBI" id="CHEBI:15377"/>
        <dbReference type="ChEBI" id="CHEBI:15378"/>
        <dbReference type="ChEBI" id="CHEBI:17478"/>
        <dbReference type="ChEBI" id="CHEBI:29067"/>
        <dbReference type="ChEBI" id="CHEBI:57540"/>
        <dbReference type="ChEBI" id="CHEBI:57945"/>
        <dbReference type="EC" id="1.2.1.3"/>
    </reaction>
</comment>
<dbReference type="PROSITE" id="PS00070">
    <property type="entry name" value="ALDEHYDE_DEHYDR_CYS"/>
    <property type="match status" value="1"/>
</dbReference>
<evidence type="ECO:0000313" key="8">
    <source>
        <dbReference type="EMBL" id="KPI38746.1"/>
    </source>
</evidence>
<feature type="active site" evidence="5">
    <location>
        <position position="254"/>
    </location>
</feature>
<dbReference type="STRING" id="1664694.A0A0N1H9D2"/>
<dbReference type="AlphaFoldDB" id="A0A0N1H9D2"/>
<protein>
    <recommendedName>
        <fullName evidence="3">aldehyde dehydrogenase (NAD(+))</fullName>
        <ecNumber evidence="3">1.2.1.3</ecNumber>
    </recommendedName>
</protein>
<dbReference type="OrthoDB" id="310895at2759"/>
<dbReference type="InterPro" id="IPR016160">
    <property type="entry name" value="Ald_DH_CS_CYS"/>
</dbReference>
<evidence type="ECO:0000313" key="9">
    <source>
        <dbReference type="Proteomes" id="UP000038010"/>
    </source>
</evidence>
<dbReference type="FunFam" id="3.40.605.10:FF:000001">
    <property type="entry name" value="Aldehyde dehydrogenase 1"/>
    <property type="match status" value="1"/>
</dbReference>
<dbReference type="EC" id="1.2.1.3" evidence="3"/>
<evidence type="ECO:0000256" key="4">
    <source>
        <dbReference type="ARBA" id="ARBA00049194"/>
    </source>
</evidence>
<dbReference type="GeneID" id="28737938"/>
<dbReference type="PROSITE" id="PS00687">
    <property type="entry name" value="ALDEHYDE_DEHYDR_GLU"/>
    <property type="match status" value="1"/>
</dbReference>
<evidence type="ECO:0000256" key="6">
    <source>
        <dbReference type="RuleBase" id="RU003345"/>
    </source>
</evidence>
<proteinExistence type="inferred from homology"/>
<dbReference type="Gene3D" id="3.40.309.10">
    <property type="entry name" value="Aldehyde Dehydrogenase, Chain A, domain 2"/>
    <property type="match status" value="1"/>
</dbReference>
<comment type="caution">
    <text evidence="8">The sequence shown here is derived from an EMBL/GenBank/DDBJ whole genome shotgun (WGS) entry which is preliminary data.</text>
</comment>
<dbReference type="SUPFAM" id="SSF53720">
    <property type="entry name" value="ALDH-like"/>
    <property type="match status" value="1"/>
</dbReference>
<keyword evidence="2 6" id="KW-0560">Oxidoreductase</keyword>
<dbReference type="Gene3D" id="3.40.605.10">
    <property type="entry name" value="Aldehyde Dehydrogenase, Chain A, domain 1"/>
    <property type="match status" value="1"/>
</dbReference>
<dbReference type="Proteomes" id="UP000038010">
    <property type="component" value="Unassembled WGS sequence"/>
</dbReference>
<evidence type="ECO:0000256" key="1">
    <source>
        <dbReference type="ARBA" id="ARBA00009986"/>
    </source>
</evidence>
<dbReference type="EMBL" id="LFJN01000017">
    <property type="protein sequence ID" value="KPI38746.1"/>
    <property type="molecule type" value="Genomic_DNA"/>
</dbReference>
<dbReference type="Pfam" id="PF00171">
    <property type="entry name" value="Aldedh"/>
    <property type="match status" value="1"/>
</dbReference>
<dbReference type="InterPro" id="IPR029510">
    <property type="entry name" value="Ald_DH_CS_GLU"/>
</dbReference>
<sequence>MGSVASDTPIETRLFINGEFVPSKSGKTFEVKNPATLKHVAHVSEASVEDVDIAVEAAKAAFPAWSALAAMERQGWLYKLADAFDAELSEISRLEALSMGKPTYQDVSAMGTAIMRYQVGKAYDIQGETSLHTPGFVNMTFRQPFGVTAGIIPWNVTWLMLIMKMTPALVSGNTMVLKTSEKSPLSPLIAGKAMKKIGFPKGVFNIVHGFGRPTGEALSKHMEIRKLSFTGSAPTGRLIKKAAAESNLKNVTLELGGKSPLLIFPDADLSKAVPAAAYSILMNSGQACIASSRVYVHESIAQDFITQMKTAMQSMGKSGDPLAEGTLRGPQADQLQFDRVLSFLDHAKEQKVPTALGGSKESNTGGLYIEPTIFTSVPEDSKLMREEIFGPVVCINTFTDEAEVLKRANDTEYGLYGSVFTRDVSRALRIAKSLEAGTIGINCTSRLLVLICRLAGSSRVGRGGKGASMSLIIGLS</sequence>
<name>A0A0N1H9D2_9EURO</name>
<evidence type="ECO:0000256" key="3">
    <source>
        <dbReference type="ARBA" id="ARBA00024226"/>
    </source>
</evidence>
<comment type="similarity">
    <text evidence="1 6">Belongs to the aldehyde dehydrogenase family.</text>
</comment>
<organism evidence="8 9">
    <name type="scientific">Cyphellophora attinorum</name>
    <dbReference type="NCBI Taxonomy" id="1664694"/>
    <lineage>
        <taxon>Eukaryota</taxon>
        <taxon>Fungi</taxon>
        <taxon>Dikarya</taxon>
        <taxon>Ascomycota</taxon>
        <taxon>Pezizomycotina</taxon>
        <taxon>Eurotiomycetes</taxon>
        <taxon>Chaetothyriomycetidae</taxon>
        <taxon>Chaetothyriales</taxon>
        <taxon>Cyphellophoraceae</taxon>
        <taxon>Cyphellophora</taxon>
    </lineage>
</organism>
<keyword evidence="9" id="KW-1185">Reference proteome</keyword>
<evidence type="ECO:0000259" key="7">
    <source>
        <dbReference type="Pfam" id="PF00171"/>
    </source>
</evidence>
<accession>A0A0N1H9D2</accession>
<evidence type="ECO:0000256" key="5">
    <source>
        <dbReference type="PROSITE-ProRule" id="PRU10007"/>
    </source>
</evidence>
<gene>
    <name evidence="8" type="ORF">AB675_5819</name>
</gene>
<reference evidence="8 9" key="1">
    <citation type="submission" date="2015-06" db="EMBL/GenBank/DDBJ databases">
        <title>Draft genome of the ant-associated black yeast Phialophora attae CBS 131958.</title>
        <authorList>
            <person name="Moreno L.F."/>
            <person name="Stielow B.J."/>
            <person name="de Hoog S."/>
            <person name="Vicente V.A."/>
            <person name="Weiss V.A."/>
            <person name="de Vries M."/>
            <person name="Cruz L.M."/>
            <person name="Souza E.M."/>
        </authorList>
    </citation>
    <scope>NUCLEOTIDE SEQUENCE [LARGE SCALE GENOMIC DNA]</scope>
    <source>
        <strain evidence="8 9">CBS 131958</strain>
    </source>
</reference>
<feature type="domain" description="Aldehyde dehydrogenase" evidence="7">
    <location>
        <begin position="20"/>
        <end position="449"/>
    </location>
</feature>
<dbReference type="InterPro" id="IPR016162">
    <property type="entry name" value="Ald_DH_N"/>
</dbReference>